<dbReference type="GO" id="GO:0006281">
    <property type="term" value="P:DNA repair"/>
    <property type="evidence" value="ECO:0007669"/>
    <property type="project" value="UniProtKB-KW"/>
</dbReference>
<evidence type="ECO:0000256" key="8">
    <source>
        <dbReference type="ARBA" id="ARBA00022763"/>
    </source>
</evidence>
<dbReference type="InterPro" id="IPR050358">
    <property type="entry name" value="RSE1/DDB1/CFT1"/>
</dbReference>
<evidence type="ECO:0000256" key="9">
    <source>
        <dbReference type="ARBA" id="ARBA00022786"/>
    </source>
</evidence>
<dbReference type="FunFam" id="2.130.10.10:FF:002576">
    <property type="entry name" value="DNA damage-binding protein 1"/>
    <property type="match status" value="1"/>
</dbReference>
<evidence type="ECO:0000256" key="12">
    <source>
        <dbReference type="ARBA" id="ARBA00023242"/>
    </source>
</evidence>
<keyword evidence="11" id="KW-0234">DNA repair</keyword>
<dbReference type="CTD" id="1642"/>
<dbReference type="Pfam" id="PF23726">
    <property type="entry name" value="Beta-prop_RSE1_2nd"/>
    <property type="match status" value="1"/>
</dbReference>
<dbReference type="Pfam" id="PF03178">
    <property type="entry name" value="CPSF_A"/>
    <property type="match status" value="1"/>
</dbReference>
<dbReference type="InterPro" id="IPR058543">
    <property type="entry name" value="Beta-prop_RSE1/DDB1/CPSF1_2nd"/>
</dbReference>
<evidence type="ECO:0000256" key="3">
    <source>
        <dbReference type="ARBA" id="ARBA00004906"/>
    </source>
</evidence>
<dbReference type="Gene3D" id="2.130.10.10">
    <property type="entry name" value="YVTN repeat-like/Quinoprotein amine dehydrogenase"/>
    <property type="match status" value="3"/>
</dbReference>
<dbReference type="InterPro" id="IPR004871">
    <property type="entry name" value="RSE1/DDB1/CPSF1_C"/>
</dbReference>
<dbReference type="FunFam" id="2.130.10.10:FF:002484">
    <property type="entry name" value="DNA damage-binding protein 1 isoform X3"/>
    <property type="match status" value="1"/>
</dbReference>
<feature type="domain" description="RSE1/DDB1/CPSF1 C-terminal" evidence="14">
    <location>
        <begin position="790"/>
        <end position="1099"/>
    </location>
</feature>
<sequence>MSYNYVVTAQKPTAVNACVTGHFTSAEDLNLLIAKNTRLEIYVVTAEGLRPVKEVGMYGKIAVMELFRPKGESKDLLFILTSKYNACILEYKQNGDSIDIITRAHGNVQDRIGRPSETGIIGIVDPECRMIGLRLYDGLFKVIPLDRDNRELKAFNIRLEELQVIDVHFLYGCQAPTVCFIYQDPQGRHVKTYEVSLREKEFNKGPWKQENVEAEASMVIPVPEPFGGAIIIGQESITYHNGDKYLAIAPPTIKQSTIVCHNRVDPNGSRYLLGDMEGRLFMLLLEKEELMDGTVALKDLHVELLGETSIAECLTYLDNGVVFVGSRLGDSQLVKLNVDSNDQGSYVGVMETFTNLGPIVDMCVVDLERQGQGQLVTCSGAFKEGSLRIIRNGIGIHEHASIDLPGIKGLWPLRSEAGKETDDMLVLSFVGQTRVLMLSGEEVEETELPGFVDNQQTFYCGNVAHQQLIQITSGSVRLVLQESKALVSDWKEPQGRNISVAACNHTQVVLAVGRALYYLQILAGELKQISTTEMEHEVACLDITPLGEGGGESPLCAVGLWTDISARVLKLPCFTALHKEMLGGEIIPRSILMTTFEGSYYLLCALGDGALFYFGLDLQTGALSERKKVTLGTQPTVLRTFRSLSTSNVFACSDRPTVIYSSNHKLVFSNVNLKEVNYMCPLNSEGYPDSLALANNSTLTIGTIDEIQKLHIRTVPLYESPRRICYQEVSQCFGVLSSRVEIQDVSGNTSAVRPSASTQALSSSVSSSKLFPSSTSPHETSFGEEVEVHSLLVVDQHTFEVLHAHQFLPSEYALSMVSCRLGKDPSVYFIVGTAMVYPEEAEPKQGRIIVFHYTDGKLQTVAEKEVKGAVYSMVEFNGKLLASINSTVRLYEWTAEKELRTECNHYNNIMALYLKTKGDFILVGDLMRSVLLLAYKPMEGNFEEIARDFNPNWMSAVEILDDDNFLGAENAFNLFVCQKDSAATTDEERQHLQEVGVFHLGEFVNVFCHGSLVLQNLGESSTPTQGSVLFGTVNGMIGLVTSLSEGWYSLLLDLQNRLNKVIKSVGKIEHSFWRSFHTERKTEQATGFIDGDLIESFLDLGRAKMQEVVSTLQIDDGSGMKREATVDEVIKIVEELTRIH</sequence>
<reference evidence="18" key="1">
    <citation type="submission" date="2025-08" db="UniProtKB">
        <authorList>
            <consortium name="RefSeq"/>
        </authorList>
    </citation>
    <scope>IDENTIFICATION</scope>
</reference>
<keyword evidence="10" id="KW-0238">DNA-binding</keyword>
<dbReference type="GeneID" id="115027753"/>
<gene>
    <name evidence="18" type="primary">ddb1</name>
</gene>
<evidence type="ECO:0000313" key="17">
    <source>
        <dbReference type="Proteomes" id="UP000504630"/>
    </source>
</evidence>
<dbReference type="Proteomes" id="UP000504630">
    <property type="component" value="Chromosome 3"/>
</dbReference>
<dbReference type="KEGG" id="cgob:115027753"/>
<keyword evidence="17" id="KW-1185">Reference proteome</keyword>
<evidence type="ECO:0000256" key="7">
    <source>
        <dbReference type="ARBA" id="ARBA00022737"/>
    </source>
</evidence>
<evidence type="ECO:0000256" key="5">
    <source>
        <dbReference type="ARBA" id="ARBA00014577"/>
    </source>
</evidence>
<keyword evidence="6" id="KW-0963">Cytoplasm</keyword>
<dbReference type="RefSeq" id="XP_029317100.1">
    <property type="nucleotide sequence ID" value="XM_029461240.1"/>
</dbReference>
<dbReference type="InterPro" id="IPR015943">
    <property type="entry name" value="WD40/YVTN_repeat-like_dom_sf"/>
</dbReference>
<dbReference type="InterPro" id="IPR036322">
    <property type="entry name" value="WD40_repeat_dom_sf"/>
</dbReference>
<keyword evidence="7" id="KW-0677">Repeat</keyword>
<dbReference type="SUPFAM" id="SSF50978">
    <property type="entry name" value="WD40 repeat-like"/>
    <property type="match status" value="1"/>
</dbReference>
<dbReference type="PANTHER" id="PTHR10644">
    <property type="entry name" value="DNA REPAIR/RNA PROCESSING CPSF FAMILY"/>
    <property type="match status" value="1"/>
</dbReference>
<evidence type="ECO:0000256" key="2">
    <source>
        <dbReference type="ARBA" id="ARBA00004496"/>
    </source>
</evidence>
<evidence type="ECO:0000256" key="1">
    <source>
        <dbReference type="ARBA" id="ARBA00004123"/>
    </source>
</evidence>
<keyword evidence="8" id="KW-0227">DNA damage</keyword>
<dbReference type="GO" id="GO:0005737">
    <property type="term" value="C:cytoplasm"/>
    <property type="evidence" value="ECO:0007669"/>
    <property type="project" value="UniProtKB-SubCell"/>
</dbReference>
<dbReference type="FunFam" id="1.10.150.910:FF:000001">
    <property type="entry name" value="DNA damage-binding protein 1"/>
    <property type="match status" value="1"/>
</dbReference>
<dbReference type="FunFam" id="2.130.10.10:FF:000073">
    <property type="entry name" value="DNA damage-binding protein 1"/>
    <property type="match status" value="1"/>
</dbReference>
<dbReference type="OrthoDB" id="433457at2759"/>
<dbReference type="InParanoid" id="A0A6J2S653"/>
<comment type="subcellular location">
    <subcellularLocation>
        <location evidence="2">Cytoplasm</location>
    </subcellularLocation>
    <subcellularLocation>
        <location evidence="1">Nucleus</location>
    </subcellularLocation>
</comment>
<accession>A0A6J2S653</accession>
<evidence type="ECO:0000313" key="18">
    <source>
        <dbReference type="RefSeq" id="XP_029317100.1"/>
    </source>
</evidence>
<evidence type="ECO:0000256" key="13">
    <source>
        <dbReference type="ARBA" id="ARBA00031668"/>
    </source>
</evidence>
<feature type="domain" description="RSE1/DDB1/CPSF1 first beta-propeller" evidence="15">
    <location>
        <begin position="14"/>
        <end position="353"/>
    </location>
</feature>
<evidence type="ECO:0000256" key="10">
    <source>
        <dbReference type="ARBA" id="ARBA00023125"/>
    </source>
</evidence>
<comment type="similarity">
    <text evidence="4">Belongs to the DDB1 family.</text>
</comment>
<evidence type="ECO:0000259" key="15">
    <source>
        <dbReference type="Pfam" id="PF10433"/>
    </source>
</evidence>
<organism evidence="17 18">
    <name type="scientific">Cottoperca gobio</name>
    <name type="common">Frogmouth</name>
    <name type="synonym">Aphritis gobio</name>
    <dbReference type="NCBI Taxonomy" id="56716"/>
    <lineage>
        <taxon>Eukaryota</taxon>
        <taxon>Metazoa</taxon>
        <taxon>Chordata</taxon>
        <taxon>Craniata</taxon>
        <taxon>Vertebrata</taxon>
        <taxon>Euteleostomi</taxon>
        <taxon>Actinopterygii</taxon>
        <taxon>Neopterygii</taxon>
        <taxon>Teleostei</taxon>
        <taxon>Neoteleostei</taxon>
        <taxon>Acanthomorphata</taxon>
        <taxon>Eupercaria</taxon>
        <taxon>Perciformes</taxon>
        <taxon>Notothenioidei</taxon>
        <taxon>Bovichtidae</taxon>
        <taxon>Cottoperca</taxon>
    </lineage>
</organism>
<feature type="domain" description="RSE1/DDB1/CPSF1 second beta-propeller" evidence="16">
    <location>
        <begin position="396"/>
        <end position="704"/>
    </location>
</feature>
<keyword evidence="12" id="KW-0539">Nucleus</keyword>
<dbReference type="Gene3D" id="1.10.150.910">
    <property type="match status" value="1"/>
</dbReference>
<comment type="pathway">
    <text evidence="3">Protein modification; protein ubiquitination.</text>
</comment>
<dbReference type="InterPro" id="IPR018846">
    <property type="entry name" value="Beta-prop_RSE1/DDB1/CPSF1_1st"/>
</dbReference>
<keyword evidence="9" id="KW-0833">Ubl conjugation pathway</keyword>
<evidence type="ECO:0000259" key="14">
    <source>
        <dbReference type="Pfam" id="PF03178"/>
    </source>
</evidence>
<name>A0A6J2S653_COTGO</name>
<dbReference type="GO" id="GO:0003677">
    <property type="term" value="F:DNA binding"/>
    <property type="evidence" value="ECO:0007669"/>
    <property type="project" value="UniProtKB-KW"/>
</dbReference>
<evidence type="ECO:0000256" key="4">
    <source>
        <dbReference type="ARBA" id="ARBA00007453"/>
    </source>
</evidence>
<protein>
    <recommendedName>
        <fullName evidence="5">DNA damage-binding protein 1</fullName>
    </recommendedName>
    <alternativeName>
        <fullName evidence="13">Damage-specific DNA-binding protein 1</fullName>
    </alternativeName>
</protein>
<dbReference type="Pfam" id="PF10433">
    <property type="entry name" value="Beta-prop_RSE1_1st"/>
    <property type="match status" value="1"/>
</dbReference>
<dbReference type="GO" id="GO:0005634">
    <property type="term" value="C:nucleus"/>
    <property type="evidence" value="ECO:0007669"/>
    <property type="project" value="UniProtKB-SubCell"/>
</dbReference>
<dbReference type="AlphaFoldDB" id="A0A6J2S653"/>
<proteinExistence type="inferred from homology"/>
<evidence type="ECO:0000256" key="6">
    <source>
        <dbReference type="ARBA" id="ARBA00022490"/>
    </source>
</evidence>
<evidence type="ECO:0000256" key="11">
    <source>
        <dbReference type="ARBA" id="ARBA00023204"/>
    </source>
</evidence>
<evidence type="ECO:0000259" key="16">
    <source>
        <dbReference type="Pfam" id="PF23726"/>
    </source>
</evidence>